<dbReference type="Pfam" id="PF09357">
    <property type="entry name" value="RteC"/>
    <property type="match status" value="1"/>
</dbReference>
<protein>
    <recommendedName>
        <fullName evidence="3">RteC protein</fullName>
    </recommendedName>
</protein>
<name>H1DH45_9BACT</name>
<dbReference type="InterPro" id="IPR018534">
    <property type="entry name" value="Tet_reg_excision_RteC"/>
</dbReference>
<organism evidence="1 2">
    <name type="scientific">Odoribacter laneus YIT 12061</name>
    <dbReference type="NCBI Taxonomy" id="742817"/>
    <lineage>
        <taxon>Bacteria</taxon>
        <taxon>Pseudomonadati</taxon>
        <taxon>Bacteroidota</taxon>
        <taxon>Bacteroidia</taxon>
        <taxon>Bacteroidales</taxon>
        <taxon>Odoribacteraceae</taxon>
        <taxon>Odoribacter</taxon>
    </lineage>
</organism>
<dbReference type="AlphaFoldDB" id="H1DH45"/>
<dbReference type="STRING" id="742817.HMPREF9449_01581"/>
<accession>H1DH45</accession>
<evidence type="ECO:0000313" key="2">
    <source>
        <dbReference type="Proteomes" id="UP000004892"/>
    </source>
</evidence>
<proteinExistence type="predicted"/>
<sequence length="169" mass="20768">MRYMVSMEYVAIKSYVSKLLFQIQTEINISNSDECIRIDRALHMMRFIRPLCDELRKHTVNYQFRDEAEEIYFFKELKPEVVSKYMYYNKIYVIESKFPTGSEVAQKEYLYNELNSLTFYFSRNLDFYEYYRSKSTYLDRYYFTRNQNDLRICTDSSHIDKDPFILNRI</sequence>
<dbReference type="eggNOG" id="ENOG502ZAA7">
    <property type="taxonomic scope" value="Bacteria"/>
</dbReference>
<evidence type="ECO:0000313" key="1">
    <source>
        <dbReference type="EMBL" id="EHP47728.1"/>
    </source>
</evidence>
<evidence type="ECO:0008006" key="3">
    <source>
        <dbReference type="Google" id="ProtNLM"/>
    </source>
</evidence>
<gene>
    <name evidence="1" type="ORF">HMPREF9449_01581</name>
</gene>
<comment type="caution">
    <text evidence="1">The sequence shown here is derived from an EMBL/GenBank/DDBJ whole genome shotgun (WGS) entry which is preliminary data.</text>
</comment>
<reference evidence="1 2" key="1">
    <citation type="submission" date="2012-01" db="EMBL/GenBank/DDBJ databases">
        <title>The Genome Sequence of Odoribacter laneus YIT 12061.</title>
        <authorList>
            <consortium name="The Broad Institute Genome Sequencing Platform"/>
            <person name="Earl A."/>
            <person name="Ward D."/>
            <person name="Feldgarden M."/>
            <person name="Gevers D."/>
            <person name="Morotomi M."/>
            <person name="Young S.K."/>
            <person name="Zeng Q."/>
            <person name="Gargeya S."/>
            <person name="Fitzgerald M."/>
            <person name="Haas B."/>
            <person name="Abouelleil A."/>
            <person name="Alvarado L."/>
            <person name="Arachchi H.M."/>
            <person name="Berlin A."/>
            <person name="Chapman S.B."/>
            <person name="Gearin G."/>
            <person name="Goldberg J."/>
            <person name="Griggs A."/>
            <person name="Gujja S."/>
            <person name="Hansen M."/>
            <person name="Heiman D."/>
            <person name="Howarth C."/>
            <person name="Larimer J."/>
            <person name="Lui A."/>
            <person name="MacDonald P.J.P."/>
            <person name="McCowen C."/>
            <person name="Montmayeur A."/>
            <person name="Murphy C."/>
            <person name="Neiman D."/>
            <person name="Pearson M."/>
            <person name="Priest M."/>
            <person name="Roberts A."/>
            <person name="Saif S."/>
            <person name="Shea T."/>
            <person name="Sisk P."/>
            <person name="Stolte C."/>
            <person name="Sykes S."/>
            <person name="Wortman J."/>
            <person name="Nusbaum C."/>
            <person name="Birren B."/>
        </authorList>
    </citation>
    <scope>NUCLEOTIDE SEQUENCE [LARGE SCALE GENOMIC DNA]</scope>
    <source>
        <strain evidence="1 2">YIT 12061</strain>
    </source>
</reference>
<dbReference type="HOGENOM" id="CLU_139636_0_0_10"/>
<dbReference type="EMBL" id="ADMC01000022">
    <property type="protein sequence ID" value="EHP47728.1"/>
    <property type="molecule type" value="Genomic_DNA"/>
</dbReference>
<keyword evidence="2" id="KW-1185">Reference proteome</keyword>
<dbReference type="Proteomes" id="UP000004892">
    <property type="component" value="Unassembled WGS sequence"/>
</dbReference>